<sequence>MRESESESPNERPPGTSGEKSTEEAGLLDRSIKRAKKVMGRRAQ</sequence>
<evidence type="ECO:0000313" key="2">
    <source>
        <dbReference type="EMBL" id="PKI30945.1"/>
    </source>
</evidence>
<organism evidence="2 3">
    <name type="scientific">Punica granatum</name>
    <name type="common">Pomegranate</name>
    <dbReference type="NCBI Taxonomy" id="22663"/>
    <lineage>
        <taxon>Eukaryota</taxon>
        <taxon>Viridiplantae</taxon>
        <taxon>Streptophyta</taxon>
        <taxon>Embryophyta</taxon>
        <taxon>Tracheophyta</taxon>
        <taxon>Spermatophyta</taxon>
        <taxon>Magnoliopsida</taxon>
        <taxon>eudicotyledons</taxon>
        <taxon>Gunneridae</taxon>
        <taxon>Pentapetalae</taxon>
        <taxon>rosids</taxon>
        <taxon>malvids</taxon>
        <taxon>Myrtales</taxon>
        <taxon>Lythraceae</taxon>
        <taxon>Punica</taxon>
    </lineage>
</organism>
<protein>
    <submittedName>
        <fullName evidence="2">Uncharacterized protein</fullName>
    </submittedName>
</protein>
<reference evidence="2 3" key="1">
    <citation type="submission" date="2017-11" db="EMBL/GenBank/DDBJ databases">
        <title>De-novo sequencing of pomegranate (Punica granatum L.) genome.</title>
        <authorList>
            <person name="Akparov Z."/>
            <person name="Amiraslanov A."/>
            <person name="Hajiyeva S."/>
            <person name="Abbasov M."/>
            <person name="Kaur K."/>
            <person name="Hamwieh A."/>
            <person name="Solovyev V."/>
            <person name="Salamov A."/>
            <person name="Braich B."/>
            <person name="Kosarev P."/>
            <person name="Mahmoud A."/>
            <person name="Hajiyev E."/>
            <person name="Babayeva S."/>
            <person name="Izzatullayeva V."/>
            <person name="Mammadov A."/>
            <person name="Mammadov A."/>
            <person name="Sharifova S."/>
            <person name="Ojaghi J."/>
            <person name="Eynullazada K."/>
            <person name="Bayramov B."/>
            <person name="Abdulazimova A."/>
            <person name="Shahmuradov I."/>
        </authorList>
    </citation>
    <scope>NUCLEOTIDE SEQUENCE [LARGE SCALE GENOMIC DNA]</scope>
    <source>
        <strain evidence="3">cv. AG2017</strain>
        <tissue evidence="2">Leaf</tissue>
    </source>
</reference>
<feature type="region of interest" description="Disordered" evidence="1">
    <location>
        <begin position="1"/>
        <end position="44"/>
    </location>
</feature>
<proteinExistence type="predicted"/>
<dbReference type="Proteomes" id="UP000233551">
    <property type="component" value="Unassembled WGS sequence"/>
</dbReference>
<feature type="compositionally biased region" description="Basic residues" evidence="1">
    <location>
        <begin position="33"/>
        <end position="44"/>
    </location>
</feature>
<evidence type="ECO:0000313" key="3">
    <source>
        <dbReference type="Proteomes" id="UP000233551"/>
    </source>
</evidence>
<dbReference type="AlphaFoldDB" id="A0A2I0HGY9"/>
<comment type="caution">
    <text evidence="2">The sequence shown here is derived from an EMBL/GenBank/DDBJ whole genome shotgun (WGS) entry which is preliminary data.</text>
</comment>
<accession>A0A2I0HGY9</accession>
<dbReference type="EMBL" id="PGOL01018695">
    <property type="protein sequence ID" value="PKI30945.1"/>
    <property type="molecule type" value="Genomic_DNA"/>
</dbReference>
<feature type="non-terminal residue" evidence="2">
    <location>
        <position position="44"/>
    </location>
</feature>
<keyword evidence="3" id="KW-1185">Reference proteome</keyword>
<name>A0A2I0HGY9_PUNGR</name>
<gene>
    <name evidence="2" type="ORF">CRG98_048664</name>
</gene>
<evidence type="ECO:0000256" key="1">
    <source>
        <dbReference type="SAM" id="MobiDB-lite"/>
    </source>
</evidence>